<dbReference type="EMBL" id="JBGFSN010000004">
    <property type="protein sequence ID" value="MFH8134514.1"/>
    <property type="molecule type" value="Genomic_DNA"/>
</dbReference>
<gene>
    <name evidence="2" type="ORF">ABU178_10075</name>
</gene>
<evidence type="ECO:0000259" key="1">
    <source>
        <dbReference type="Pfam" id="PF13460"/>
    </source>
</evidence>
<accession>A0ABW7PWZ8</accession>
<dbReference type="Pfam" id="PF13460">
    <property type="entry name" value="NAD_binding_10"/>
    <property type="match status" value="1"/>
</dbReference>
<comment type="caution">
    <text evidence="2">The sequence shown here is derived from an EMBL/GenBank/DDBJ whole genome shotgun (WGS) entry which is preliminary data.</text>
</comment>
<protein>
    <submittedName>
        <fullName evidence="2">SDR family oxidoreductase</fullName>
    </submittedName>
</protein>
<dbReference type="PANTHER" id="PTHR15020">
    <property type="entry name" value="FLAVIN REDUCTASE-RELATED"/>
    <property type="match status" value="1"/>
</dbReference>
<dbReference type="RefSeq" id="WP_397214377.1">
    <property type="nucleotide sequence ID" value="NZ_JBGFSN010000004.1"/>
</dbReference>
<dbReference type="InterPro" id="IPR016040">
    <property type="entry name" value="NAD(P)-bd_dom"/>
</dbReference>
<feature type="domain" description="NAD(P)-binding" evidence="1">
    <location>
        <begin position="8"/>
        <end position="192"/>
    </location>
</feature>
<dbReference type="InterPro" id="IPR036291">
    <property type="entry name" value="NAD(P)-bd_dom_sf"/>
</dbReference>
<proteinExistence type="predicted"/>
<evidence type="ECO:0000313" key="2">
    <source>
        <dbReference type="EMBL" id="MFH8134514.1"/>
    </source>
</evidence>
<sequence length="220" mass="23142">MAKVFIIGAAGKVGLRLTARLTAKGHDVSALHRKPEQAEILTHAGAQPVVGDIQQLQRGELATRLAGHDVVIFTAGAGGAGIELTNAIDGAGLDLAVGAAEQAGVRRFILVSAFPDAARGKATSEGFENYMRVKRLADVRLVSSQLDWVILRPGRLTDEAGSGLIRADLAIPYGDVSRDDVAATLTALVESPAINYQIIELTGGEESIDNALHRLATRYA</sequence>
<dbReference type="PANTHER" id="PTHR15020:SF50">
    <property type="entry name" value="UPF0659 PROTEIN YMR090W"/>
    <property type="match status" value="1"/>
</dbReference>
<dbReference type="Gene3D" id="3.40.50.720">
    <property type="entry name" value="NAD(P)-binding Rossmann-like Domain"/>
    <property type="match status" value="1"/>
</dbReference>
<reference evidence="2 3" key="1">
    <citation type="submission" date="2024-08" db="EMBL/GenBank/DDBJ databases">
        <title>Pantoea ronii - a newly identified human opportunistic pathogen.</title>
        <authorList>
            <person name="Keidar-Friedman D."/>
            <person name="Sorek N."/>
            <person name="Leshin-Carmel D."/>
            <person name="Tsur A."/>
            <person name="Amsalem M."/>
            <person name="Tolkach D."/>
            <person name="Brosh-Nissimov T."/>
        </authorList>
    </citation>
    <scope>NUCLEOTIDE SEQUENCE [LARGE SCALE GENOMIC DNA]</scope>
    <source>
        <strain evidence="2 3">AA23256</strain>
    </source>
</reference>
<dbReference type="Proteomes" id="UP001611251">
    <property type="component" value="Unassembled WGS sequence"/>
</dbReference>
<dbReference type="SUPFAM" id="SSF51735">
    <property type="entry name" value="NAD(P)-binding Rossmann-fold domains"/>
    <property type="match status" value="1"/>
</dbReference>
<name>A0ABW7PWZ8_9GAMM</name>
<keyword evidence="3" id="KW-1185">Reference proteome</keyword>
<evidence type="ECO:0000313" key="3">
    <source>
        <dbReference type="Proteomes" id="UP001611251"/>
    </source>
</evidence>
<organism evidence="2 3">
    <name type="scientific">Pantoea osteomyelitidis</name>
    <dbReference type="NCBI Taxonomy" id="3230026"/>
    <lineage>
        <taxon>Bacteria</taxon>
        <taxon>Pseudomonadati</taxon>
        <taxon>Pseudomonadota</taxon>
        <taxon>Gammaproteobacteria</taxon>
        <taxon>Enterobacterales</taxon>
        <taxon>Erwiniaceae</taxon>
        <taxon>Pantoea</taxon>
    </lineage>
</organism>
<dbReference type="CDD" id="cd05243">
    <property type="entry name" value="SDR_a5"/>
    <property type="match status" value="1"/>
</dbReference>